<dbReference type="Gene3D" id="1.25.40.10">
    <property type="entry name" value="Tetratricopeptide repeat domain"/>
    <property type="match status" value="2"/>
</dbReference>
<sequence>MAVRRPGGETVPVSRLKHRQLMAALLLGGGAPVPVPHLMRALWDDAPPPSADRNLKTYVHTLRGLLSPDRPRSAPIRTHGTGYLIALQPDELDLLVFRDHVRRGRRSARAGDPETACRHLEHALDLWHGEPLQDARGSTVLDDAAGRLAEERLAAAEELAELQLGMGRHLEAVARLRPEAAAHPVNERLWEQLMRGLHLSGDRAAALRAYERLRKALAEESGLEPGEPVRELHRRIRELRELRELRVSDSASSASSAGSASSASSVGPTGPVSPADSTGSASSAGSVSSADSADSAAPAPSALTAPEPDPAGPPSPAATAPPRQLPRDLTGFVGRTEELVRLRSLLAPWDGARPHHVVAITGAPGSGKSALAVRTAHAVAGFFPGGQLYANLHGATPGIRRLEPLDVLGRFLRDLGTPPHAVPDDVDQAAAMWRSLLHGRRTLVVLDDVADLAQIRPLLSVPEGNAILATSRENFVLVDDCVRVPIGRLRRAEATAMFAKLVGAGRAAADVRATGRLIDLCAGLPLAVGIAGARLANRPGWAVADLVTRLEDERRRLRELEAGDVAVRSSLAVSYDLLSGGASLERTAARALRLIGMLEVADVTPYVVAALLDAPVDLAERALERLLDAHLVECDEPDRYRLHDLVRLFAREQAERTGQESSREALDRALEAYVATTRLAMELTGYPRSTLLPDIRLRENPVPLASGREAQQWLDQERSNLLSAASQGMASAADRTVRLGLALVSETFWNLLYTGHRMSALDVTRRALDAGSRLGDRVLTATGHYYHASALCLAYRYAEAFSHYERQLALYRELGDSYGEQRSLGGLAQTCNDLGRHGEAIAYAEAQLALSGAIGFGQGRFYALLMIGIARRGLGQLDQALATLEEALSHLPESVHPLRYEATLREEIGKVHLDKEDPVSARACFEKGLVAARAAKMPVAEPHFLFGLARSHRLLGELDRAADYLEQTFSLCRATGNEVLEKEALEEERVVLAARGMLTASENGSTAGRAGTAG</sequence>
<keyword evidence="10" id="KW-1185">Reference proteome</keyword>
<keyword evidence="4" id="KW-0804">Transcription</keyword>
<dbReference type="SMART" id="SM00382">
    <property type="entry name" value="AAA"/>
    <property type="match status" value="1"/>
</dbReference>
<feature type="DNA-binding region" description="OmpR/PhoB-type" evidence="6">
    <location>
        <begin position="1"/>
        <end position="87"/>
    </location>
</feature>
<protein>
    <recommendedName>
        <fullName evidence="8">OmpR/PhoB-type domain-containing protein</fullName>
    </recommendedName>
</protein>
<dbReference type="SUPFAM" id="SSF48452">
    <property type="entry name" value="TPR-like"/>
    <property type="match status" value="2"/>
</dbReference>
<name>A0A8J3RUE9_9ACTN</name>
<evidence type="ECO:0000256" key="5">
    <source>
        <dbReference type="PROSITE-ProRule" id="PRU00339"/>
    </source>
</evidence>
<feature type="domain" description="OmpR/PhoB-type" evidence="8">
    <location>
        <begin position="1"/>
        <end position="87"/>
    </location>
</feature>
<keyword evidence="3 6" id="KW-0238">DNA-binding</keyword>
<accession>A0A8J3RUE9</accession>
<dbReference type="GO" id="GO:0000160">
    <property type="term" value="P:phosphorelay signal transduction system"/>
    <property type="evidence" value="ECO:0007669"/>
    <property type="project" value="InterPro"/>
</dbReference>
<dbReference type="GO" id="GO:0006355">
    <property type="term" value="P:regulation of DNA-templated transcription"/>
    <property type="evidence" value="ECO:0007669"/>
    <property type="project" value="InterPro"/>
</dbReference>
<dbReference type="InterPro" id="IPR019734">
    <property type="entry name" value="TPR_rpt"/>
</dbReference>
<evidence type="ECO:0000259" key="8">
    <source>
        <dbReference type="PROSITE" id="PS51755"/>
    </source>
</evidence>
<dbReference type="PANTHER" id="PTHR35807:SF1">
    <property type="entry name" value="TRANSCRIPTIONAL REGULATOR REDD"/>
    <property type="match status" value="1"/>
</dbReference>
<dbReference type="SUPFAM" id="SSF46894">
    <property type="entry name" value="C-terminal effector domain of the bipartite response regulators"/>
    <property type="match status" value="1"/>
</dbReference>
<feature type="compositionally biased region" description="Low complexity" evidence="7">
    <location>
        <begin position="248"/>
        <end position="306"/>
    </location>
</feature>
<dbReference type="CDD" id="cd15831">
    <property type="entry name" value="BTAD"/>
    <property type="match status" value="1"/>
</dbReference>
<evidence type="ECO:0000256" key="3">
    <source>
        <dbReference type="ARBA" id="ARBA00023125"/>
    </source>
</evidence>
<dbReference type="GO" id="GO:0043531">
    <property type="term" value="F:ADP binding"/>
    <property type="evidence" value="ECO:0007669"/>
    <property type="project" value="InterPro"/>
</dbReference>
<keyword evidence="2" id="KW-0805">Transcription regulation</keyword>
<dbReference type="InterPro" id="IPR001867">
    <property type="entry name" value="OmpR/PhoB-type_DNA-bd"/>
</dbReference>
<dbReference type="PRINTS" id="PR00364">
    <property type="entry name" value="DISEASERSIST"/>
</dbReference>
<feature type="region of interest" description="Disordered" evidence="7">
    <location>
        <begin position="246"/>
        <end position="328"/>
    </location>
</feature>
<dbReference type="PANTHER" id="PTHR35807">
    <property type="entry name" value="TRANSCRIPTIONAL REGULATOR REDD-RELATED"/>
    <property type="match status" value="1"/>
</dbReference>
<feature type="repeat" description="TPR" evidence="5">
    <location>
        <begin position="861"/>
        <end position="894"/>
    </location>
</feature>
<dbReference type="SMART" id="SM01043">
    <property type="entry name" value="BTAD"/>
    <property type="match status" value="1"/>
</dbReference>
<dbReference type="Pfam" id="PF13174">
    <property type="entry name" value="TPR_6"/>
    <property type="match status" value="1"/>
</dbReference>
<evidence type="ECO:0000313" key="9">
    <source>
        <dbReference type="EMBL" id="GIH79749.1"/>
    </source>
</evidence>
<dbReference type="AlphaFoldDB" id="A0A8J3RUE9"/>
<evidence type="ECO:0000256" key="7">
    <source>
        <dbReference type="SAM" id="MobiDB-lite"/>
    </source>
</evidence>
<dbReference type="InterPro" id="IPR005158">
    <property type="entry name" value="BTAD"/>
</dbReference>
<dbReference type="InterPro" id="IPR003593">
    <property type="entry name" value="AAA+_ATPase"/>
</dbReference>
<dbReference type="InterPro" id="IPR027417">
    <property type="entry name" value="P-loop_NTPase"/>
</dbReference>
<proteinExistence type="inferred from homology"/>
<evidence type="ECO:0000256" key="4">
    <source>
        <dbReference type="ARBA" id="ARBA00023163"/>
    </source>
</evidence>
<dbReference type="InterPro" id="IPR051677">
    <property type="entry name" value="AfsR-DnrI-RedD_regulator"/>
</dbReference>
<comment type="caution">
    <text evidence="9">The sequence shown here is derived from an EMBL/GenBank/DDBJ whole genome shotgun (WGS) entry which is preliminary data.</text>
</comment>
<dbReference type="InterPro" id="IPR036388">
    <property type="entry name" value="WH-like_DNA-bd_sf"/>
</dbReference>
<dbReference type="PROSITE" id="PS51755">
    <property type="entry name" value="OMPR_PHOB"/>
    <property type="match status" value="1"/>
</dbReference>
<dbReference type="SMART" id="SM00028">
    <property type="entry name" value="TPR"/>
    <property type="match status" value="5"/>
</dbReference>
<evidence type="ECO:0000256" key="6">
    <source>
        <dbReference type="PROSITE-ProRule" id="PRU01091"/>
    </source>
</evidence>
<dbReference type="SUPFAM" id="SSF52540">
    <property type="entry name" value="P-loop containing nucleoside triphosphate hydrolases"/>
    <property type="match status" value="1"/>
</dbReference>
<dbReference type="Proteomes" id="UP000616724">
    <property type="component" value="Unassembled WGS sequence"/>
</dbReference>
<feature type="compositionally biased region" description="Pro residues" evidence="7">
    <location>
        <begin position="307"/>
        <end position="316"/>
    </location>
</feature>
<organism evidence="9 10">
    <name type="scientific">Planobispora longispora</name>
    <dbReference type="NCBI Taxonomy" id="28887"/>
    <lineage>
        <taxon>Bacteria</taxon>
        <taxon>Bacillati</taxon>
        <taxon>Actinomycetota</taxon>
        <taxon>Actinomycetes</taxon>
        <taxon>Streptosporangiales</taxon>
        <taxon>Streptosporangiaceae</taxon>
        <taxon>Planobispora</taxon>
    </lineage>
</organism>
<evidence type="ECO:0000313" key="10">
    <source>
        <dbReference type="Proteomes" id="UP000616724"/>
    </source>
</evidence>
<dbReference type="Pfam" id="PF03704">
    <property type="entry name" value="BTAD"/>
    <property type="match status" value="1"/>
</dbReference>
<dbReference type="SMART" id="SM00862">
    <property type="entry name" value="Trans_reg_C"/>
    <property type="match status" value="1"/>
</dbReference>
<comment type="similarity">
    <text evidence="1">Belongs to the AfsR/DnrI/RedD regulatory family.</text>
</comment>
<keyword evidence="5" id="KW-0802">TPR repeat</keyword>
<gene>
    <name evidence="9" type="ORF">Plo01_61780</name>
</gene>
<evidence type="ECO:0000256" key="2">
    <source>
        <dbReference type="ARBA" id="ARBA00023015"/>
    </source>
</evidence>
<dbReference type="GO" id="GO:0003677">
    <property type="term" value="F:DNA binding"/>
    <property type="evidence" value="ECO:0007669"/>
    <property type="project" value="UniProtKB-UniRule"/>
</dbReference>
<dbReference type="EMBL" id="BOOH01000051">
    <property type="protein sequence ID" value="GIH79749.1"/>
    <property type="molecule type" value="Genomic_DNA"/>
</dbReference>
<evidence type="ECO:0000256" key="1">
    <source>
        <dbReference type="ARBA" id="ARBA00005820"/>
    </source>
</evidence>
<dbReference type="InterPro" id="IPR011990">
    <property type="entry name" value="TPR-like_helical_dom_sf"/>
</dbReference>
<dbReference type="PROSITE" id="PS50005">
    <property type="entry name" value="TPR"/>
    <property type="match status" value="1"/>
</dbReference>
<dbReference type="Gene3D" id="1.10.10.10">
    <property type="entry name" value="Winged helix-like DNA-binding domain superfamily/Winged helix DNA-binding domain"/>
    <property type="match status" value="1"/>
</dbReference>
<reference evidence="9 10" key="1">
    <citation type="submission" date="2021-01" db="EMBL/GenBank/DDBJ databases">
        <title>Whole genome shotgun sequence of Planobispora longispora NBRC 13918.</title>
        <authorList>
            <person name="Komaki H."/>
            <person name="Tamura T."/>
        </authorList>
    </citation>
    <scope>NUCLEOTIDE SEQUENCE [LARGE SCALE GENOMIC DNA]</scope>
    <source>
        <strain evidence="9 10">NBRC 13918</strain>
    </source>
</reference>
<dbReference type="InterPro" id="IPR016032">
    <property type="entry name" value="Sig_transdc_resp-reg_C-effctor"/>
</dbReference>
<dbReference type="RefSeq" id="WP_203894196.1">
    <property type="nucleotide sequence ID" value="NZ_BOOH01000051.1"/>
</dbReference>
<dbReference type="Gene3D" id="3.40.50.300">
    <property type="entry name" value="P-loop containing nucleotide triphosphate hydrolases"/>
    <property type="match status" value="1"/>
</dbReference>